<proteinExistence type="predicted"/>
<evidence type="ECO:0000313" key="1">
    <source>
        <dbReference type="EMBL" id="JAH48466.1"/>
    </source>
</evidence>
<accession>A0A0E9T461</accession>
<protein>
    <submittedName>
        <fullName evidence="1">Uncharacterized protein</fullName>
    </submittedName>
</protein>
<reference evidence="1" key="2">
    <citation type="journal article" date="2015" name="Fish Shellfish Immunol.">
        <title>Early steps in the European eel (Anguilla anguilla)-Vibrio vulnificus interaction in the gills: Role of the RtxA13 toxin.</title>
        <authorList>
            <person name="Callol A."/>
            <person name="Pajuelo D."/>
            <person name="Ebbesson L."/>
            <person name="Teles M."/>
            <person name="MacKenzie S."/>
            <person name="Amaro C."/>
        </authorList>
    </citation>
    <scope>NUCLEOTIDE SEQUENCE</scope>
</reference>
<reference evidence="1" key="1">
    <citation type="submission" date="2014-11" db="EMBL/GenBank/DDBJ databases">
        <authorList>
            <person name="Amaro Gonzalez C."/>
        </authorList>
    </citation>
    <scope>NUCLEOTIDE SEQUENCE</scope>
</reference>
<organism evidence="1">
    <name type="scientific">Anguilla anguilla</name>
    <name type="common">European freshwater eel</name>
    <name type="synonym">Muraena anguilla</name>
    <dbReference type="NCBI Taxonomy" id="7936"/>
    <lineage>
        <taxon>Eukaryota</taxon>
        <taxon>Metazoa</taxon>
        <taxon>Chordata</taxon>
        <taxon>Craniata</taxon>
        <taxon>Vertebrata</taxon>
        <taxon>Euteleostomi</taxon>
        <taxon>Actinopterygii</taxon>
        <taxon>Neopterygii</taxon>
        <taxon>Teleostei</taxon>
        <taxon>Anguilliformes</taxon>
        <taxon>Anguillidae</taxon>
        <taxon>Anguilla</taxon>
    </lineage>
</organism>
<dbReference type="EMBL" id="GBXM01029865">
    <property type="protein sequence ID" value="JAH78712.1"/>
    <property type="molecule type" value="Transcribed_RNA"/>
</dbReference>
<sequence>MCIVLPGAKLTGLI</sequence>
<dbReference type="EMBL" id="GBXM01060111">
    <property type="protein sequence ID" value="JAH48466.1"/>
    <property type="molecule type" value="Transcribed_RNA"/>
</dbReference>
<name>A0A0E9T461_ANGAN</name>